<comment type="caution">
    <text evidence="2">The sequence shown here is derived from an EMBL/GenBank/DDBJ whole genome shotgun (WGS) entry which is preliminary data.</text>
</comment>
<keyword evidence="1" id="KW-0732">Signal</keyword>
<dbReference type="PROSITE" id="PS51257">
    <property type="entry name" value="PROKAR_LIPOPROTEIN"/>
    <property type="match status" value="1"/>
</dbReference>
<sequence>MKILYATISAAAFLLASCALNSTSNQAAVCPDCETVLIEGIDINDGTNQPIYRTNHHCPGCQGALVTLFKDGKLEHRCSICSEKGFSCPISHPIKETN</sequence>
<evidence type="ECO:0000256" key="1">
    <source>
        <dbReference type="SAM" id="SignalP"/>
    </source>
</evidence>
<feature type="signal peptide" evidence="1">
    <location>
        <begin position="1"/>
        <end position="27"/>
    </location>
</feature>
<dbReference type="EMBL" id="BAABRI010000019">
    <property type="protein sequence ID" value="GAA5483966.1"/>
    <property type="molecule type" value="Genomic_DNA"/>
</dbReference>
<protein>
    <recommendedName>
        <fullName evidence="4">Lipoprotein</fullName>
    </recommendedName>
</protein>
<keyword evidence="3" id="KW-1185">Reference proteome</keyword>
<evidence type="ECO:0008006" key="4">
    <source>
        <dbReference type="Google" id="ProtNLM"/>
    </source>
</evidence>
<organism evidence="2 3">
    <name type="scientific">Haloferula sargassicola</name>
    <dbReference type="NCBI Taxonomy" id="490096"/>
    <lineage>
        <taxon>Bacteria</taxon>
        <taxon>Pseudomonadati</taxon>
        <taxon>Verrucomicrobiota</taxon>
        <taxon>Verrucomicrobiia</taxon>
        <taxon>Verrucomicrobiales</taxon>
        <taxon>Verrucomicrobiaceae</taxon>
        <taxon>Haloferula</taxon>
    </lineage>
</organism>
<feature type="chain" id="PRO_5046297270" description="Lipoprotein" evidence="1">
    <location>
        <begin position="28"/>
        <end position="98"/>
    </location>
</feature>
<dbReference type="Proteomes" id="UP001476282">
    <property type="component" value="Unassembled WGS sequence"/>
</dbReference>
<name>A0ABP9UTD8_9BACT</name>
<evidence type="ECO:0000313" key="3">
    <source>
        <dbReference type="Proteomes" id="UP001476282"/>
    </source>
</evidence>
<evidence type="ECO:0000313" key="2">
    <source>
        <dbReference type="EMBL" id="GAA5483966.1"/>
    </source>
</evidence>
<gene>
    <name evidence="2" type="ORF">Hsar01_03203</name>
</gene>
<dbReference type="RefSeq" id="WP_353568066.1">
    <property type="nucleotide sequence ID" value="NZ_BAABRI010000019.1"/>
</dbReference>
<reference evidence="2 3" key="1">
    <citation type="submission" date="2024-02" db="EMBL/GenBank/DDBJ databases">
        <title>Haloferula sargassicola NBRC 104335.</title>
        <authorList>
            <person name="Ichikawa N."/>
            <person name="Katano-Makiyama Y."/>
            <person name="Hidaka K."/>
        </authorList>
    </citation>
    <scope>NUCLEOTIDE SEQUENCE [LARGE SCALE GENOMIC DNA]</scope>
    <source>
        <strain evidence="2 3">NBRC 104335</strain>
    </source>
</reference>
<accession>A0ABP9UTD8</accession>
<proteinExistence type="predicted"/>